<keyword evidence="3" id="KW-1185">Reference proteome</keyword>
<dbReference type="Proteomes" id="UP000887013">
    <property type="component" value="Unassembled WGS sequence"/>
</dbReference>
<evidence type="ECO:0000256" key="1">
    <source>
        <dbReference type="SAM" id="MobiDB-lite"/>
    </source>
</evidence>
<evidence type="ECO:0000313" key="3">
    <source>
        <dbReference type="Proteomes" id="UP000887013"/>
    </source>
</evidence>
<evidence type="ECO:0000313" key="2">
    <source>
        <dbReference type="EMBL" id="GFU19334.1"/>
    </source>
</evidence>
<feature type="region of interest" description="Disordered" evidence="1">
    <location>
        <begin position="51"/>
        <end position="107"/>
    </location>
</feature>
<dbReference type="EMBL" id="BMAW01031047">
    <property type="protein sequence ID" value="GFU19334.1"/>
    <property type="molecule type" value="Genomic_DNA"/>
</dbReference>
<sequence length="107" mass="12181">MMQSIAFTPTKKFSSPHKKNPLKHCAGYIPSNFLRHRSPMLLSGHRYRPVVRAPPISRLRRSNTLWRSPQQNDEGFPPSRSARLSDLGGVQVQDRNSRKVDSESGNK</sequence>
<comment type="caution">
    <text evidence="2">The sequence shown here is derived from an EMBL/GenBank/DDBJ whole genome shotgun (WGS) entry which is preliminary data.</text>
</comment>
<dbReference type="AlphaFoldDB" id="A0A8X6QCL1"/>
<dbReference type="OrthoDB" id="10319489at2759"/>
<name>A0A8X6QCL1_NEPPI</name>
<protein>
    <submittedName>
        <fullName evidence="2">Uncharacterized protein</fullName>
    </submittedName>
</protein>
<feature type="compositionally biased region" description="Polar residues" evidence="1">
    <location>
        <begin position="1"/>
        <end position="13"/>
    </location>
</feature>
<organism evidence="2 3">
    <name type="scientific">Nephila pilipes</name>
    <name type="common">Giant wood spider</name>
    <name type="synonym">Nephila maculata</name>
    <dbReference type="NCBI Taxonomy" id="299642"/>
    <lineage>
        <taxon>Eukaryota</taxon>
        <taxon>Metazoa</taxon>
        <taxon>Ecdysozoa</taxon>
        <taxon>Arthropoda</taxon>
        <taxon>Chelicerata</taxon>
        <taxon>Arachnida</taxon>
        <taxon>Araneae</taxon>
        <taxon>Araneomorphae</taxon>
        <taxon>Entelegynae</taxon>
        <taxon>Araneoidea</taxon>
        <taxon>Nephilidae</taxon>
        <taxon>Nephila</taxon>
    </lineage>
</organism>
<accession>A0A8X6QCL1</accession>
<feature type="compositionally biased region" description="Polar residues" evidence="1">
    <location>
        <begin position="62"/>
        <end position="73"/>
    </location>
</feature>
<feature type="compositionally biased region" description="Basic and acidic residues" evidence="1">
    <location>
        <begin position="95"/>
        <end position="107"/>
    </location>
</feature>
<gene>
    <name evidence="2" type="ORF">NPIL_210661</name>
</gene>
<proteinExistence type="predicted"/>
<reference evidence="2" key="1">
    <citation type="submission" date="2020-08" db="EMBL/GenBank/DDBJ databases">
        <title>Multicomponent nature underlies the extraordinary mechanical properties of spider dragline silk.</title>
        <authorList>
            <person name="Kono N."/>
            <person name="Nakamura H."/>
            <person name="Mori M."/>
            <person name="Yoshida Y."/>
            <person name="Ohtoshi R."/>
            <person name="Malay A.D."/>
            <person name="Moran D.A.P."/>
            <person name="Tomita M."/>
            <person name="Numata K."/>
            <person name="Arakawa K."/>
        </authorList>
    </citation>
    <scope>NUCLEOTIDE SEQUENCE</scope>
</reference>
<feature type="region of interest" description="Disordered" evidence="1">
    <location>
        <begin position="1"/>
        <end position="22"/>
    </location>
</feature>